<feature type="chain" id="PRO_5030891028" description="Cathepsin propeptide inhibitor domain-containing protein" evidence="2">
    <location>
        <begin position="23"/>
        <end position="139"/>
    </location>
</feature>
<feature type="region of interest" description="Disordered" evidence="1">
    <location>
        <begin position="118"/>
        <end position="139"/>
    </location>
</feature>
<dbReference type="EMBL" id="HBEL01018836">
    <property type="protein sequence ID" value="CAD8412807.1"/>
    <property type="molecule type" value="Transcribed_RNA"/>
</dbReference>
<dbReference type="AlphaFoldDB" id="A0A7S0C6E0"/>
<accession>A0A7S0C6E0</accession>
<reference evidence="3" key="1">
    <citation type="submission" date="2021-01" db="EMBL/GenBank/DDBJ databases">
        <authorList>
            <person name="Corre E."/>
            <person name="Pelletier E."/>
            <person name="Niang G."/>
            <person name="Scheremetjew M."/>
            <person name="Finn R."/>
            <person name="Kale V."/>
            <person name="Holt S."/>
            <person name="Cochrane G."/>
            <person name="Meng A."/>
            <person name="Brown T."/>
            <person name="Cohen L."/>
        </authorList>
    </citation>
    <scope>NUCLEOTIDE SEQUENCE</scope>
    <source>
        <strain evidence="3">CCAP1064/1</strain>
    </source>
</reference>
<gene>
    <name evidence="3" type="ORF">PINE0816_LOCUS8936</name>
</gene>
<evidence type="ECO:0000256" key="2">
    <source>
        <dbReference type="SAM" id="SignalP"/>
    </source>
</evidence>
<feature type="signal peptide" evidence="2">
    <location>
        <begin position="1"/>
        <end position="22"/>
    </location>
</feature>
<organism evidence="3">
    <name type="scientific">Proboscia inermis</name>
    <dbReference type="NCBI Taxonomy" id="420281"/>
    <lineage>
        <taxon>Eukaryota</taxon>
        <taxon>Sar</taxon>
        <taxon>Stramenopiles</taxon>
        <taxon>Ochrophyta</taxon>
        <taxon>Bacillariophyta</taxon>
        <taxon>Coscinodiscophyceae</taxon>
        <taxon>Rhizosoleniophycidae</taxon>
        <taxon>Rhizosoleniales</taxon>
        <taxon>Rhizosoleniaceae</taxon>
        <taxon>Proboscia</taxon>
    </lineage>
</organism>
<evidence type="ECO:0000256" key="1">
    <source>
        <dbReference type="SAM" id="MobiDB-lite"/>
    </source>
</evidence>
<name>A0A7S0C6E0_9STRA</name>
<evidence type="ECO:0008006" key="4">
    <source>
        <dbReference type="Google" id="ProtNLM"/>
    </source>
</evidence>
<proteinExistence type="predicted"/>
<sequence length="139" mass="15708">MRFDLAIMMAAVLSTMLVGVSAFGVSAPKVSIKTTALHAKLTEEEMQANNAELVESAEKWRAAKILSPEEAEATLDEEYLAAYKRYYEGIKERHGRMRELAEFIVEKDDIAIVQPKTKGQRKRDKFAAKQAYRHETLST</sequence>
<protein>
    <recommendedName>
        <fullName evidence="4">Cathepsin propeptide inhibitor domain-containing protein</fullName>
    </recommendedName>
</protein>
<evidence type="ECO:0000313" key="3">
    <source>
        <dbReference type="EMBL" id="CAD8412807.1"/>
    </source>
</evidence>
<keyword evidence="2" id="KW-0732">Signal</keyword>